<sequence length="1420" mass="159881">MLLPGGCLNCSNRPPVSSVIADGIMCFTIDVAKEIGIPIYLFRTVSASCFWAFYCIPKLIESGDLPIKEDDEMDRLLIGVTGMEKYLRLRDLPSFCRASDLSDRAFQVVTSETQETHRANGLILNTFEDLEESALVQIRKHIPNLYAIGPLHAHLKSRLEARMTSPPRSSNSLWEEDRTCMTWLDKQSRKSVIYVSFGSMTMLSREELIEFWYGLVNSRKKFLWVVRPNSVAGDGQNFPTQLLEGTMERGYMVRWAPQEEVLAHPAVGGFLTHSGWNSTLESIVAAVPMICWPYYADQQVNSRLVGEVWKLGFDMKDICDRVVVEKIVKDLMGRLEIKAFMLKSGVSFLRFQNITLSCSNKSYTLLHCQTLSISMAPHVLIFPLPMQGPVNCMLKLAELLCLSGISVTVLNTDHIQRTLLRHTNVLSRFSRYPNFHFQTISDGLPHDHPRSSERFLEVCEGMRTVTEPAFREMMVSGCFSSKSASPVTVIIPDGSFSFALDVAEEIQIPLIYFETVSPCALWTYLCLPKLIEAGEVPFNGNDLDVLIRSVPGTETFLRRRDLPGFYRIDNLANHVMQIIMNEAQHVPRAYGVIINTFDELDASILVHMRNLCPNIYCIGPLHTLHKNRLAVASKTTTLKQQSDVSNSLWEENRTCLSWLDMQPAKSVVYVSIGSMARMTVDQFFEIWQGLVNSGKPFLWVQRPGSVLGEYDDSQVPQNLVDETKQRGFIATWVPQEEVLAHPAIGGFLTHGGWNSTMESIMEGVPMICWPFYVDQQVNSRFVSEVWKVGIDIKDTCDRVIIEKAVNDLIHVKRDEFIRSVKPLAESASTIELYYFRWNHEFRVWDVANEIHFPVVPAFTLSPSCLWVLSNPPSHIGAGEASNLIGGNDEHFFIKGVPGLEDEAFFPFLLLLSQTNNKPLGSSSSSLHSSSTSISCVKSQRVINNRMDQDTLPPHVLIFPLPLQGPVNSMFKLAELLCLSGLHVTFLVTDHIHARLLKYSNIQSRFDGYPGFRLETISDGLPDDHPRSGDVLMEMFDSLKTKNKILFNDLLTSGKLNSDLRRPVTCIIADGIMGYTCDVANDVGIPIIFVRTISACCLWVFFCLPKLIGSGELPFAGNDLDTPIKSIPGMEGFLRRRDLPLFCRSGNLSDPNLKLYLPEVTENPRAHGLILNTFDDLECPILSQIQTSCPNLYTIGPLHSHLKYKLAGESSSSLPSTNSLWKEDMSCLTWLDSQPPKSVIYVSFGSLVVMTKEQYMEFWHGLVNSGSRFLWVVRPDSVTSDSTAIPPELAQGTKERGYIIGWAPQEEVLAHSAVGGFLTHSGWNSTLESLIEGVPMICWPYFLDQQVNSRFVGEVWKLGLDMKDSCDRVIVGKMVRDLMEERRDEFRRSADQMANFAKQCLMEGGSSYSNFERLIKDIKSM</sequence>
<organism evidence="6 7">
    <name type="scientific">Cynara cardunculus var. scolymus</name>
    <name type="common">Globe artichoke</name>
    <name type="synonym">Cynara scolymus</name>
    <dbReference type="NCBI Taxonomy" id="59895"/>
    <lineage>
        <taxon>Eukaryota</taxon>
        <taxon>Viridiplantae</taxon>
        <taxon>Streptophyta</taxon>
        <taxon>Embryophyta</taxon>
        <taxon>Tracheophyta</taxon>
        <taxon>Spermatophyta</taxon>
        <taxon>Magnoliopsida</taxon>
        <taxon>eudicotyledons</taxon>
        <taxon>Gunneridae</taxon>
        <taxon>Pentapetalae</taxon>
        <taxon>asterids</taxon>
        <taxon>campanulids</taxon>
        <taxon>Asterales</taxon>
        <taxon>Asteraceae</taxon>
        <taxon>Carduoideae</taxon>
        <taxon>Cardueae</taxon>
        <taxon>Carduinae</taxon>
        <taxon>Cynara</taxon>
    </lineage>
</organism>
<dbReference type="CDD" id="cd03784">
    <property type="entry name" value="GT1_Gtf-like"/>
    <property type="match status" value="3"/>
</dbReference>
<dbReference type="FunFam" id="3.40.50.2000:FF:000065">
    <property type="entry name" value="Glycosyltransferase"/>
    <property type="match status" value="1"/>
</dbReference>
<dbReference type="Gene3D" id="3.40.50.2000">
    <property type="entry name" value="Glycogen Phosphorylase B"/>
    <property type="match status" value="6"/>
</dbReference>
<dbReference type="PROSITE" id="PS00375">
    <property type="entry name" value="UDPGT"/>
    <property type="match status" value="3"/>
</dbReference>
<dbReference type="Proteomes" id="UP000243975">
    <property type="component" value="Unassembled WGS sequence"/>
</dbReference>
<dbReference type="EMBL" id="LEKV01001038">
    <property type="protein sequence ID" value="KVI09870.1"/>
    <property type="molecule type" value="Genomic_DNA"/>
</dbReference>
<keyword evidence="2" id="KW-0328">Glycosyltransferase</keyword>
<protein>
    <recommendedName>
        <fullName evidence="5">7-deoxyloganetic acid glucosyltransferase</fullName>
        <ecNumber evidence="5">2.4.1.323</ecNumber>
    </recommendedName>
</protein>
<dbReference type="InterPro" id="IPR002213">
    <property type="entry name" value="UDP_glucos_trans"/>
</dbReference>
<comment type="similarity">
    <text evidence="1">Belongs to the UDP-glycosyltransferase family.</text>
</comment>
<evidence type="ECO:0000256" key="3">
    <source>
        <dbReference type="ARBA" id="ARBA00022679"/>
    </source>
</evidence>
<keyword evidence="3" id="KW-0808">Transferase</keyword>
<name>A0A118K604_CYNCS</name>
<dbReference type="FunFam" id="3.40.50.2000:FF:000040">
    <property type="entry name" value="UDP-glycosyltransferase 76C1"/>
    <property type="match status" value="3"/>
</dbReference>
<reference evidence="6 7" key="1">
    <citation type="journal article" date="2016" name="Sci. Rep.">
        <title>The genome sequence of the outbreeding globe artichoke constructed de novo incorporating a phase-aware low-pass sequencing strategy of F1 progeny.</title>
        <authorList>
            <person name="Scaglione D."/>
            <person name="Reyes-Chin-Wo S."/>
            <person name="Acquadro A."/>
            <person name="Froenicke L."/>
            <person name="Portis E."/>
            <person name="Beitel C."/>
            <person name="Tirone M."/>
            <person name="Mauro R."/>
            <person name="Lo Monaco A."/>
            <person name="Mauromicale G."/>
            <person name="Faccioli P."/>
            <person name="Cattivelli L."/>
            <person name="Rieseberg L."/>
            <person name="Michelmore R."/>
            <person name="Lanteri S."/>
        </authorList>
    </citation>
    <scope>NUCLEOTIDE SEQUENCE [LARGE SCALE GENOMIC DNA]</scope>
    <source>
        <strain evidence="6">2C</strain>
    </source>
</reference>
<evidence type="ECO:0000313" key="7">
    <source>
        <dbReference type="Proteomes" id="UP000243975"/>
    </source>
</evidence>
<dbReference type="GO" id="GO:0080043">
    <property type="term" value="F:quercetin 3-O-glucosyltransferase activity"/>
    <property type="evidence" value="ECO:0007669"/>
    <property type="project" value="TreeGrafter"/>
</dbReference>
<accession>A0A118K604</accession>
<dbReference type="Gramene" id="KVI09870">
    <property type="protein sequence ID" value="KVI09870"/>
    <property type="gene ID" value="Ccrd_011726"/>
</dbReference>
<evidence type="ECO:0000256" key="1">
    <source>
        <dbReference type="ARBA" id="ARBA00009995"/>
    </source>
</evidence>
<dbReference type="SUPFAM" id="SSF53756">
    <property type="entry name" value="UDP-Glycosyltransferase/glycogen phosphorylase"/>
    <property type="match status" value="3"/>
</dbReference>
<evidence type="ECO:0000256" key="4">
    <source>
        <dbReference type="ARBA" id="ARBA00051827"/>
    </source>
</evidence>
<comment type="caution">
    <text evidence="6">The sequence shown here is derived from an EMBL/GenBank/DDBJ whole genome shotgun (WGS) entry which is preliminary data.</text>
</comment>
<dbReference type="PANTHER" id="PTHR11926:SF1392">
    <property type="entry name" value="GLYCOSYLTRANSFERASE"/>
    <property type="match status" value="1"/>
</dbReference>
<dbReference type="GO" id="GO:0102970">
    <property type="term" value="F:7-deoxyloganetic acid glucosyltransferase activity"/>
    <property type="evidence" value="ECO:0007669"/>
    <property type="project" value="UniProtKB-EC"/>
</dbReference>
<keyword evidence="7" id="KW-1185">Reference proteome</keyword>
<dbReference type="GO" id="GO:0080044">
    <property type="term" value="F:quercetin 7-O-glucosyltransferase activity"/>
    <property type="evidence" value="ECO:0007669"/>
    <property type="project" value="TreeGrafter"/>
</dbReference>
<proteinExistence type="inferred from homology"/>
<evidence type="ECO:0000256" key="5">
    <source>
        <dbReference type="ARBA" id="ARBA00066941"/>
    </source>
</evidence>
<comment type="catalytic activity">
    <reaction evidence="4">
        <text>7-deoxyloganetate + UDP-alpha-D-glucose = 7-deoxyloganate + UDP + H(+)</text>
        <dbReference type="Rhea" id="RHEA:39895"/>
        <dbReference type="ChEBI" id="CHEBI:15378"/>
        <dbReference type="ChEBI" id="CHEBI:58223"/>
        <dbReference type="ChEBI" id="CHEBI:58885"/>
        <dbReference type="ChEBI" id="CHEBI:76844"/>
        <dbReference type="ChEBI" id="CHEBI:76846"/>
        <dbReference type="EC" id="2.4.1.323"/>
    </reaction>
</comment>
<dbReference type="Pfam" id="PF00201">
    <property type="entry name" value="UDPGT"/>
    <property type="match status" value="3"/>
</dbReference>
<dbReference type="PANTHER" id="PTHR11926">
    <property type="entry name" value="GLUCOSYL/GLUCURONOSYL TRANSFERASES"/>
    <property type="match status" value="1"/>
</dbReference>
<dbReference type="InterPro" id="IPR035595">
    <property type="entry name" value="UDP_glycos_trans_CS"/>
</dbReference>
<dbReference type="EC" id="2.4.1.323" evidence="5"/>
<evidence type="ECO:0000256" key="2">
    <source>
        <dbReference type="ARBA" id="ARBA00022676"/>
    </source>
</evidence>
<gene>
    <name evidence="6" type="ORF">Ccrd_011726</name>
</gene>
<evidence type="ECO:0000313" key="6">
    <source>
        <dbReference type="EMBL" id="KVI09870.1"/>
    </source>
</evidence>